<organism evidence="3">
    <name type="scientific">uncultured bacterium A1Q1_fos_479</name>
    <dbReference type="NCBI Taxonomy" id="1256575"/>
    <lineage>
        <taxon>Bacteria</taxon>
        <taxon>environmental samples</taxon>
    </lineage>
</organism>
<evidence type="ECO:0000313" key="3">
    <source>
        <dbReference type="EMBL" id="AGC72226.1"/>
    </source>
</evidence>
<accession>L7VXN5</accession>
<proteinExistence type="predicted"/>
<feature type="transmembrane region" description="Helical" evidence="2">
    <location>
        <begin position="176"/>
        <end position="197"/>
    </location>
</feature>
<keyword evidence="2" id="KW-0812">Transmembrane</keyword>
<evidence type="ECO:0000256" key="2">
    <source>
        <dbReference type="SAM" id="Phobius"/>
    </source>
</evidence>
<dbReference type="AlphaFoldDB" id="L7VXN5"/>
<keyword evidence="2" id="KW-1133">Transmembrane helix</keyword>
<keyword evidence="2" id="KW-0472">Membrane</keyword>
<sequence>MMLVGLGCGVLGLDVALNGAEPPIPPPERSVEGTLEDGPLTASPAGDAFLYAEVRVADQPGPNAPHHRGNYGEPTQRVRQASGEVVPVTFDSPEEWRVDAPDRDDQREVMSLARLPLVGELQTERRLNPPFHVRVRALRPGDQVLVEVADGRAVRTYLGDRATHQELHARREAMRWPMVALLLVLGVVSIFGGARLLRLRPEAFAPLPEELG</sequence>
<reference evidence="3" key="1">
    <citation type="submission" date="2012-09" db="EMBL/GenBank/DDBJ databases">
        <title>Metagenomic Characterization of a Microbial Community in Wastewater Detects High Levels of Antibiotic Resistance.</title>
        <authorList>
            <person name="Abrams M."/>
            <person name="Caldwell A."/>
            <person name="Vandaei E."/>
            <person name="Lee W."/>
            <person name="Perrott J."/>
            <person name="Khan S.Y."/>
            <person name="Ta J."/>
            <person name="Romero D."/>
            <person name="Nguyen V."/>
            <person name="Pourmand N."/>
            <person name="Ouverney C.C."/>
        </authorList>
    </citation>
    <scope>NUCLEOTIDE SEQUENCE</scope>
</reference>
<feature type="region of interest" description="Disordered" evidence="1">
    <location>
        <begin position="21"/>
        <end position="44"/>
    </location>
</feature>
<protein>
    <submittedName>
        <fullName evidence="3">Uncharacterized protein</fullName>
    </submittedName>
</protein>
<evidence type="ECO:0000256" key="1">
    <source>
        <dbReference type="SAM" id="MobiDB-lite"/>
    </source>
</evidence>
<name>L7VXN5_9BACT</name>
<dbReference type="EMBL" id="JX649896">
    <property type="protein sequence ID" value="AGC72226.1"/>
    <property type="molecule type" value="Genomic_DNA"/>
</dbReference>